<evidence type="ECO:0000313" key="3">
    <source>
        <dbReference type="Proteomes" id="UP000260783"/>
    </source>
</evidence>
<organism evidence="2 3">
    <name type="scientific">Faecalibacterium prausnitzii</name>
    <dbReference type="NCBI Taxonomy" id="853"/>
    <lineage>
        <taxon>Bacteria</taxon>
        <taxon>Bacillati</taxon>
        <taxon>Bacillota</taxon>
        <taxon>Clostridia</taxon>
        <taxon>Eubacteriales</taxon>
        <taxon>Oscillospiraceae</taxon>
        <taxon>Faecalibacterium</taxon>
    </lineage>
</organism>
<evidence type="ECO:0000313" key="2">
    <source>
        <dbReference type="EMBL" id="RGB99041.1"/>
    </source>
</evidence>
<dbReference type="PROSITE" id="PS51318">
    <property type="entry name" value="TAT"/>
    <property type="match status" value="1"/>
</dbReference>
<reference evidence="2 3" key="1">
    <citation type="submission" date="2018-08" db="EMBL/GenBank/DDBJ databases">
        <title>A genome reference for cultivated species of the human gut microbiota.</title>
        <authorList>
            <person name="Zou Y."/>
            <person name="Xue W."/>
            <person name="Luo G."/>
        </authorList>
    </citation>
    <scope>NUCLEOTIDE SEQUENCE [LARGE SCALE GENOMIC DNA]</scope>
    <source>
        <strain evidence="2 3">AF29-11BH</strain>
    </source>
</reference>
<sequence>MKIKRSDFLKLMSVTAASAVLAGCGSSVVEQAAQSTANSQASSGPAPAAELDLSENIALKINYAAGNKSRTITYNQESPLNLPDGTNVTAGMLKPVWSHLKQVLNVTITDVTTQDQKATEMIDTASTTNFAEANIFGGNSIADDLMYYGTEGKFVNLSQMMDQGYLPNFQNYLDENPDVRRAITAYDGNIYHIPYIAELNNFARSFCARQSWVVMLLDVDDAAYDTDTELTCYYKGFYAGANARYGANGGSVSPMEGVTITKKTDQNIVELQNALSVKNGETLTRTFIQYIKDNYDYASPSELFLGEKAAYDIDELVALMRCIKANPGYLTDGRADTVWPMFTRQSSYREDLLRLSTYFDGVKAHSADSYTARWYIDADNNVQYTYSTEGMYNVLCYLSDMEAEGLIYSDCYDLTNKTNFRSTLWGTDSSDAPSFGFITFDWQASSTADSLNSDVVVILPPVAKVNGVWQYFIDNGRAIKPDGWAISAAGCTDEKTLRRACALFDYFFTEEGSTLQNYGLPMNLEENGSYQGPDGTSYPKFNQWMVDTCNAVAKGDLSTFMRDWMGSLIPIGYQKDIGFEYQYTSERGFEGWVLLQGSTTTFATYAGEGPKGDNPNYYKMIPPVFSLTLRQKEMISETTAMEEDDVVEKMFNIVRYKTRNNPPQGITIPANYEEYLAQFEARNLADYVVAYQQSYAAMQAAN</sequence>
<feature type="signal peptide" evidence="1">
    <location>
        <begin position="1"/>
        <end position="32"/>
    </location>
</feature>
<protein>
    <submittedName>
        <fullName evidence="2">Uncharacterized protein</fullName>
    </submittedName>
</protein>
<gene>
    <name evidence="2" type="ORF">DWZ04_06740</name>
</gene>
<keyword evidence="1" id="KW-0732">Signal</keyword>
<dbReference type="Proteomes" id="UP000260783">
    <property type="component" value="Unassembled WGS sequence"/>
</dbReference>
<dbReference type="Gene3D" id="3.40.190.10">
    <property type="entry name" value="Periplasmic binding protein-like II"/>
    <property type="match status" value="2"/>
</dbReference>
<accession>A0A3E2UQR4</accession>
<name>A0A3E2UQR4_9FIRM</name>
<dbReference type="RefSeq" id="WP_117526698.1">
    <property type="nucleotide sequence ID" value="NZ_BNEV01000039.1"/>
</dbReference>
<dbReference type="EMBL" id="QVEW01000005">
    <property type="protein sequence ID" value="RGB99041.1"/>
    <property type="molecule type" value="Genomic_DNA"/>
</dbReference>
<evidence type="ECO:0000256" key="1">
    <source>
        <dbReference type="SAM" id="SignalP"/>
    </source>
</evidence>
<dbReference type="PROSITE" id="PS51257">
    <property type="entry name" value="PROKAR_LIPOPROTEIN"/>
    <property type="match status" value="1"/>
</dbReference>
<dbReference type="SUPFAM" id="SSF53850">
    <property type="entry name" value="Periplasmic binding protein-like II"/>
    <property type="match status" value="2"/>
</dbReference>
<proteinExistence type="predicted"/>
<feature type="chain" id="PRO_5017707578" evidence="1">
    <location>
        <begin position="33"/>
        <end position="702"/>
    </location>
</feature>
<comment type="caution">
    <text evidence="2">The sequence shown here is derived from an EMBL/GenBank/DDBJ whole genome shotgun (WGS) entry which is preliminary data.</text>
</comment>
<dbReference type="InterPro" id="IPR006311">
    <property type="entry name" value="TAT_signal"/>
</dbReference>
<dbReference type="AlphaFoldDB" id="A0A3E2UQR4"/>